<proteinExistence type="predicted"/>
<evidence type="ECO:0000313" key="6">
    <source>
        <dbReference type="Proteomes" id="UP000017200"/>
    </source>
</evidence>
<dbReference type="PANTHER" id="PTHR28133">
    <property type="entry name" value="REQUIRED FOR RESPIRATORY GROWTH PROTEIN 7, MITOCHONDRIAL"/>
    <property type="match status" value="1"/>
</dbReference>
<feature type="region of interest" description="Disordered" evidence="3">
    <location>
        <begin position="1"/>
        <end position="73"/>
    </location>
</feature>
<accession>U5H7D0</accession>
<evidence type="ECO:0000256" key="1">
    <source>
        <dbReference type="ARBA" id="ARBA00004173"/>
    </source>
</evidence>
<reference evidence="4" key="2">
    <citation type="submission" date="2010-11" db="EMBL/GenBank/DDBJ databases">
        <authorList>
            <consortium name="The Broad Institute Genome Sequencing Platform"/>
            <person name="Earl A."/>
            <person name="Ward D."/>
            <person name="Feldgarden M."/>
            <person name="Gevers D."/>
            <person name="Butler R."/>
            <person name="Young S.K."/>
            <person name="Zeng Q."/>
            <person name="Gargeya S."/>
            <person name="Fitzgerald M."/>
            <person name="Haas B."/>
            <person name="Abouelleil A."/>
            <person name="Alvarado L."/>
            <person name="Arachchi H.M."/>
            <person name="Berlin A."/>
            <person name="Brown A."/>
            <person name="Chapman S.B."/>
            <person name="Chen Z."/>
            <person name="Dunbar C."/>
            <person name="Freedman E."/>
            <person name="Gearin G."/>
            <person name="Gellesch M."/>
            <person name="Goldberg J."/>
            <person name="Griggs A."/>
            <person name="Gujja S."/>
            <person name="Heilman E."/>
            <person name="Heiman D."/>
            <person name="Howarth C."/>
            <person name="Larson L."/>
            <person name="Lui A."/>
            <person name="MacDonald P.J.P."/>
            <person name="Mehta T."/>
            <person name="Montmayeur A."/>
            <person name="Murphy C."/>
            <person name="Neiman D."/>
            <person name="Pearson M."/>
            <person name="Priest M."/>
            <person name="Roberts A."/>
            <person name="Saif S."/>
            <person name="Shea T."/>
            <person name="Shenoy N."/>
            <person name="Sisk P."/>
            <person name="Stolte C."/>
            <person name="Sykes S."/>
            <person name="White J."/>
            <person name="Yandava C."/>
            <person name="Wortman J."/>
            <person name="Nusbaum C."/>
            <person name="Birren B."/>
        </authorList>
    </citation>
    <scope>NUCLEOTIDE SEQUENCE</scope>
    <source>
        <strain evidence="4">P1A1 Lamole</strain>
    </source>
</reference>
<reference evidence="4 6" key="3">
    <citation type="journal article" date="2015" name="BMC Genomics">
        <title>Sex and parasites: genomic and transcriptomic analysis of Microbotryum lychnidis-dioicae, the biotrophic and plant-castrating anther smut fungus.</title>
        <authorList>
            <person name="Perlin M.H."/>
            <person name="Amselem J."/>
            <person name="Fontanillas E."/>
            <person name="Toh S.S."/>
            <person name="Chen Z."/>
            <person name="Goldberg J."/>
            <person name="Duplessis S."/>
            <person name="Henrissat B."/>
            <person name="Young S."/>
            <person name="Zeng Q."/>
            <person name="Aguileta G."/>
            <person name="Petit E."/>
            <person name="Badouin H."/>
            <person name="Andrews J."/>
            <person name="Razeeq D."/>
            <person name="Gabaldon T."/>
            <person name="Quesneville H."/>
            <person name="Giraud T."/>
            <person name="Hood M.E."/>
            <person name="Schultz D.J."/>
            <person name="Cuomo C.A."/>
        </authorList>
    </citation>
    <scope>NUCLEOTIDE SEQUENCE [LARGE SCALE GENOMIC DNA]</scope>
    <source>
        <strain evidence="6">p1A1 Lamole</strain>
        <strain evidence="4">P1A1 Lamole</strain>
    </source>
</reference>
<dbReference type="InParanoid" id="U5H7D0"/>
<evidence type="ECO:0000256" key="2">
    <source>
        <dbReference type="ARBA" id="ARBA00023128"/>
    </source>
</evidence>
<dbReference type="EMBL" id="AEIJ01000287">
    <property type="status" value="NOT_ANNOTATED_CDS"/>
    <property type="molecule type" value="Genomic_DNA"/>
</dbReference>
<dbReference type="GO" id="GO:0005739">
    <property type="term" value="C:mitochondrion"/>
    <property type="evidence" value="ECO:0007669"/>
    <property type="project" value="UniProtKB-SubCell"/>
</dbReference>
<dbReference type="Pfam" id="PF10356">
    <property type="entry name" value="RRG7"/>
    <property type="match status" value="1"/>
</dbReference>
<keyword evidence="6" id="KW-1185">Reference proteome</keyword>
<evidence type="ECO:0000256" key="3">
    <source>
        <dbReference type="SAM" id="MobiDB-lite"/>
    </source>
</evidence>
<comment type="subcellular location">
    <subcellularLocation>
        <location evidence="1">Mitochondrion</location>
    </subcellularLocation>
</comment>
<keyword evidence="2" id="KW-0496">Mitochondrion</keyword>
<dbReference type="Proteomes" id="UP000017200">
    <property type="component" value="Unassembled WGS sequence"/>
</dbReference>
<dbReference type="OrthoDB" id="20734at2759"/>
<dbReference type="InterPro" id="IPR018828">
    <property type="entry name" value="RRG7"/>
</dbReference>
<sequence length="287" mass="31520">MTRAATRAKTNKREQTGTDRNRQEQTAQTNQARAPPEQSLHLILLPPPPSTPQRALSPSWDPMSRLRPSSLPSRIPSSTLPRISTVALGTAYELATLQFLSQPPLSLQSLLRIGGANDKGIDLRGFHIPQRSVDDDDDDDLVHEGSVQPRRLRPKRYPILVQCKAVSKPLQPSVVREFEGVLSTEPGGLGILVGMNGFTESAIKRALASELPMALLRLGKGVLGRDFWAPVEGEVVGKEEKTWDFGVNKAMRGLVGEDAGGWLIGGVRRKWGKEDEETDEVEVEKGR</sequence>
<dbReference type="AlphaFoldDB" id="U5H7D0"/>
<dbReference type="EnsemblFungi" id="MVLG_03165T0">
    <property type="protein sequence ID" value="MVLG_03165T0"/>
    <property type="gene ID" value="MVLG_03165"/>
</dbReference>
<dbReference type="EMBL" id="GL541670">
    <property type="protein sequence ID" value="KDE06514.1"/>
    <property type="molecule type" value="Genomic_DNA"/>
</dbReference>
<evidence type="ECO:0008006" key="7">
    <source>
        <dbReference type="Google" id="ProtNLM"/>
    </source>
</evidence>
<dbReference type="HOGENOM" id="CLU_970426_0_0_1"/>
<evidence type="ECO:0000313" key="5">
    <source>
        <dbReference type="EnsemblFungi" id="MVLG_03165T0"/>
    </source>
</evidence>
<evidence type="ECO:0000313" key="4">
    <source>
        <dbReference type="EMBL" id="KDE06514.1"/>
    </source>
</evidence>
<dbReference type="PANTHER" id="PTHR28133:SF1">
    <property type="entry name" value="REQUIRED FOR RESPIRATORY GROWTH PROTEIN 7, MITOCHONDRIAL"/>
    <property type="match status" value="1"/>
</dbReference>
<reference evidence="6" key="1">
    <citation type="submission" date="2010-11" db="EMBL/GenBank/DDBJ databases">
        <title>The genome sequence of Microbotryum violaceum strain p1A1 Lamole.</title>
        <authorList>
            <person name="Cuomo C."/>
            <person name="Perlin M."/>
            <person name="Young S.K."/>
            <person name="Zeng Q."/>
            <person name="Gargeya S."/>
            <person name="Alvarado L."/>
            <person name="Berlin A."/>
            <person name="Chapman S.B."/>
            <person name="Chen Z."/>
            <person name="Freedman E."/>
            <person name="Gellesch M."/>
            <person name="Goldberg J."/>
            <person name="Griggs A."/>
            <person name="Gujja S."/>
            <person name="Heilman E."/>
            <person name="Heiman D."/>
            <person name="Howarth C."/>
            <person name="Mehta T."/>
            <person name="Neiman D."/>
            <person name="Pearson M."/>
            <person name="Roberts A."/>
            <person name="Saif S."/>
            <person name="Shea T."/>
            <person name="Shenoy N."/>
            <person name="Sisk P."/>
            <person name="Stolte C."/>
            <person name="Sykes S."/>
            <person name="White J."/>
            <person name="Yandava C."/>
            <person name="Haas B."/>
            <person name="Nusbaum C."/>
            <person name="Birren B."/>
        </authorList>
    </citation>
    <scope>NUCLEOTIDE SEQUENCE [LARGE SCALE GENOMIC DNA]</scope>
    <source>
        <strain evidence="6">p1A1 Lamole</strain>
    </source>
</reference>
<feature type="compositionally biased region" description="Basic and acidic residues" evidence="3">
    <location>
        <begin position="11"/>
        <end position="23"/>
    </location>
</feature>
<name>U5H7D0_USTV1</name>
<protein>
    <recommendedName>
        <fullName evidence="7">Restriction endonuclease type IV Mrr domain-containing protein</fullName>
    </recommendedName>
</protein>
<gene>
    <name evidence="4" type="ORF">MVLG_03165</name>
</gene>
<reference evidence="5" key="4">
    <citation type="submission" date="2015-06" db="UniProtKB">
        <authorList>
            <consortium name="EnsemblFungi"/>
        </authorList>
    </citation>
    <scope>IDENTIFICATION</scope>
</reference>
<organism evidence="4">
    <name type="scientific">Microbotryum lychnidis-dioicae (strain p1A1 Lamole / MvSl-1064)</name>
    <name type="common">Anther smut fungus</name>
    <dbReference type="NCBI Taxonomy" id="683840"/>
    <lineage>
        <taxon>Eukaryota</taxon>
        <taxon>Fungi</taxon>
        <taxon>Dikarya</taxon>
        <taxon>Basidiomycota</taxon>
        <taxon>Pucciniomycotina</taxon>
        <taxon>Microbotryomycetes</taxon>
        <taxon>Microbotryales</taxon>
        <taxon>Microbotryaceae</taxon>
        <taxon>Microbotryum</taxon>
    </lineage>
</organism>